<protein>
    <submittedName>
        <fullName evidence="3">YceI family protein</fullName>
    </submittedName>
</protein>
<evidence type="ECO:0000313" key="4">
    <source>
        <dbReference type="Proteomes" id="UP000798808"/>
    </source>
</evidence>
<comment type="caution">
    <text evidence="3">The sequence shown here is derived from an EMBL/GenBank/DDBJ whole genome shotgun (WGS) entry which is preliminary data.</text>
</comment>
<dbReference type="EMBL" id="SMLW01000260">
    <property type="protein sequence ID" value="MTI23634.1"/>
    <property type="molecule type" value="Genomic_DNA"/>
</dbReference>
<dbReference type="PANTHER" id="PTHR34406:SF1">
    <property type="entry name" value="PROTEIN YCEI"/>
    <property type="match status" value="1"/>
</dbReference>
<evidence type="ECO:0000313" key="3">
    <source>
        <dbReference type="EMBL" id="MTI23634.1"/>
    </source>
</evidence>
<dbReference type="InterPro" id="IPR036761">
    <property type="entry name" value="TTHA0802/YceI-like_sf"/>
</dbReference>
<sequence>MKALNKYLYILMPMLIISIGVNGQANYKLANVEKLEVAGTSTLHDWTMPTETAEGTASIEVENSSLKSISSLTVTLKAETLKSGKSGMDDNAYKALKTKKYPDITFNLKQVKSITKKSDHYLVDAVGTFTIAGESRTVSVQAKAYPTTSTVKFTGSKDLKLTDFNIDPPTALLGTVKTGNEITINFNLIFKTK</sequence>
<organism evidence="3 4">
    <name type="scientific">Fulvivirga kasyanovii</name>
    <dbReference type="NCBI Taxonomy" id="396812"/>
    <lineage>
        <taxon>Bacteria</taxon>
        <taxon>Pseudomonadati</taxon>
        <taxon>Bacteroidota</taxon>
        <taxon>Cytophagia</taxon>
        <taxon>Cytophagales</taxon>
        <taxon>Fulvivirgaceae</taxon>
        <taxon>Fulvivirga</taxon>
    </lineage>
</organism>
<dbReference type="InterPro" id="IPR007372">
    <property type="entry name" value="Lipid/polyisoprenoid-bd_YceI"/>
</dbReference>
<proteinExistence type="predicted"/>
<gene>
    <name evidence="3" type="ORF">E1163_01580</name>
</gene>
<dbReference type="Pfam" id="PF04264">
    <property type="entry name" value="YceI"/>
    <property type="match status" value="1"/>
</dbReference>
<name>A0ABW9RHU7_9BACT</name>
<feature type="domain" description="Lipid/polyisoprenoid-binding YceI-like" evidence="2">
    <location>
        <begin position="26"/>
        <end position="191"/>
    </location>
</feature>
<dbReference type="SMART" id="SM00867">
    <property type="entry name" value="YceI"/>
    <property type="match status" value="1"/>
</dbReference>
<keyword evidence="1" id="KW-0812">Transmembrane</keyword>
<keyword evidence="1" id="KW-1133">Transmembrane helix</keyword>
<reference evidence="3 4" key="1">
    <citation type="submission" date="2019-02" db="EMBL/GenBank/DDBJ databases">
        <authorList>
            <person name="Goldberg S.R."/>
            <person name="Haltli B.A."/>
            <person name="Correa H."/>
            <person name="Russell K.G."/>
        </authorList>
    </citation>
    <scope>NUCLEOTIDE SEQUENCE [LARGE SCALE GENOMIC DNA]</scope>
    <source>
        <strain evidence="3 4">JCM 16186</strain>
    </source>
</reference>
<feature type="transmembrane region" description="Helical" evidence="1">
    <location>
        <begin position="7"/>
        <end position="25"/>
    </location>
</feature>
<keyword evidence="1" id="KW-0472">Membrane</keyword>
<accession>A0ABW9RHU7</accession>
<evidence type="ECO:0000256" key="1">
    <source>
        <dbReference type="SAM" id="Phobius"/>
    </source>
</evidence>
<dbReference type="Proteomes" id="UP000798808">
    <property type="component" value="Unassembled WGS sequence"/>
</dbReference>
<dbReference type="PANTHER" id="PTHR34406">
    <property type="entry name" value="PROTEIN YCEI"/>
    <property type="match status" value="1"/>
</dbReference>
<dbReference type="RefSeq" id="WP_155168779.1">
    <property type="nucleotide sequence ID" value="NZ_BAAAFL010000053.1"/>
</dbReference>
<dbReference type="SUPFAM" id="SSF101874">
    <property type="entry name" value="YceI-like"/>
    <property type="match status" value="1"/>
</dbReference>
<evidence type="ECO:0000259" key="2">
    <source>
        <dbReference type="SMART" id="SM00867"/>
    </source>
</evidence>
<dbReference type="Gene3D" id="2.40.128.110">
    <property type="entry name" value="Lipid/polyisoprenoid-binding, YceI-like"/>
    <property type="match status" value="1"/>
</dbReference>
<keyword evidence="4" id="KW-1185">Reference proteome</keyword>